<dbReference type="SUPFAM" id="SSF51556">
    <property type="entry name" value="Metallo-dependent hydrolases"/>
    <property type="match status" value="1"/>
</dbReference>
<evidence type="ECO:0000313" key="4">
    <source>
        <dbReference type="Proteomes" id="UP000662931"/>
    </source>
</evidence>
<accession>A0A875RYG8</accession>
<feature type="domain" description="Amidohydrolase-related" evidence="2">
    <location>
        <begin position="59"/>
        <end position="417"/>
    </location>
</feature>
<dbReference type="EMBL" id="CP064812">
    <property type="protein sequence ID" value="QPG72962.1"/>
    <property type="molecule type" value="Genomic_DNA"/>
</dbReference>
<dbReference type="KEGG" id="bnn:FOA43_000266"/>
<dbReference type="GO" id="GO:0016810">
    <property type="term" value="F:hydrolase activity, acting on carbon-nitrogen (but not peptide) bonds"/>
    <property type="evidence" value="ECO:0007669"/>
    <property type="project" value="InterPro"/>
</dbReference>
<name>A0A875RYG8_EENNA</name>
<sequence length="448" mass="49909">MAKTVLTGGDILTLDEEDSILTHHCIVVDQETGLIEKIVPEDQYTAADDDTVVDCTDQVVMPGLVDMHFHSAVARGWNDFMPLKEYLEECWYPSIRALDDESCYWVALASYLEAIKSGTTHVNDMYRFVGSLAKAAQEIGIRATLCNDVALPENEIDTLDDARESITKYNDLANGRIKVRVGIEWLPLADKQMLVEARELADELHTGIHIHLNESPVEVEIVKKQSGGLGPAELAYEAGILGPDCIAAHCVHLSDREIGLMAKTHTFISHNPSSNAKLGNGIARLFEWQKAGVTVGLGHDAAECNNSRDMFEVMKFCSLIHRANLQDPTVLQAKQVLKMCCINGNIGLNYTKNKDEVPVKIGLLKEGYKGDIITLDIMNEKFIPITRGTDPEHYYSNIVFSCNGSVVRSSVIDGQLVMKDRKMTNINERQVIEKANYYFNKIKNTIHK</sequence>
<dbReference type="SUPFAM" id="SSF51338">
    <property type="entry name" value="Composite domain of metallo-dependent hydrolases"/>
    <property type="match status" value="1"/>
</dbReference>
<protein>
    <recommendedName>
        <fullName evidence="2">Amidohydrolase-related domain-containing protein</fullName>
    </recommendedName>
</protein>
<dbReference type="PANTHER" id="PTHR43794">
    <property type="entry name" value="AMINOHYDROLASE SSNA-RELATED"/>
    <property type="match status" value="1"/>
</dbReference>
<keyword evidence="4" id="KW-1185">Reference proteome</keyword>
<gene>
    <name evidence="3" type="ORF">FOA43_000266</name>
</gene>
<dbReference type="InterPro" id="IPR050287">
    <property type="entry name" value="MTA/SAH_deaminase"/>
</dbReference>
<dbReference type="Proteomes" id="UP000662931">
    <property type="component" value="Chromosome 1"/>
</dbReference>
<dbReference type="PANTHER" id="PTHR43794:SF11">
    <property type="entry name" value="AMIDOHYDROLASE-RELATED DOMAIN-CONTAINING PROTEIN"/>
    <property type="match status" value="1"/>
</dbReference>
<dbReference type="Pfam" id="PF01979">
    <property type="entry name" value="Amidohydro_1"/>
    <property type="match status" value="1"/>
</dbReference>
<proteinExistence type="predicted"/>
<dbReference type="InterPro" id="IPR011059">
    <property type="entry name" value="Metal-dep_hydrolase_composite"/>
</dbReference>
<organism evidence="3 4">
    <name type="scientific">Eeniella nana</name>
    <name type="common">Yeast</name>
    <name type="synonym">Brettanomyces nanus</name>
    <dbReference type="NCBI Taxonomy" id="13502"/>
    <lineage>
        <taxon>Eukaryota</taxon>
        <taxon>Fungi</taxon>
        <taxon>Dikarya</taxon>
        <taxon>Ascomycota</taxon>
        <taxon>Saccharomycotina</taxon>
        <taxon>Pichiomycetes</taxon>
        <taxon>Pichiales</taxon>
        <taxon>Pichiaceae</taxon>
        <taxon>Brettanomyces</taxon>
    </lineage>
</organism>
<dbReference type="InterPro" id="IPR006680">
    <property type="entry name" value="Amidohydro-rel"/>
</dbReference>
<keyword evidence="1" id="KW-0378">Hydrolase</keyword>
<dbReference type="OrthoDB" id="194468at2759"/>
<dbReference type="Gene3D" id="3.20.20.140">
    <property type="entry name" value="Metal-dependent hydrolases"/>
    <property type="match status" value="1"/>
</dbReference>
<dbReference type="Gene3D" id="2.30.40.10">
    <property type="entry name" value="Urease, subunit C, domain 1"/>
    <property type="match status" value="1"/>
</dbReference>
<evidence type="ECO:0000256" key="1">
    <source>
        <dbReference type="ARBA" id="ARBA00022801"/>
    </source>
</evidence>
<reference evidence="3" key="1">
    <citation type="submission" date="2020-10" db="EMBL/GenBank/DDBJ databases">
        <authorList>
            <person name="Roach M.J.R."/>
        </authorList>
    </citation>
    <scope>NUCLEOTIDE SEQUENCE</scope>
    <source>
        <strain evidence="3">CBS 1945</strain>
    </source>
</reference>
<dbReference type="InterPro" id="IPR032466">
    <property type="entry name" value="Metal_Hydrolase"/>
</dbReference>
<evidence type="ECO:0000313" key="3">
    <source>
        <dbReference type="EMBL" id="QPG72962.1"/>
    </source>
</evidence>
<dbReference type="RefSeq" id="XP_038776527.1">
    <property type="nucleotide sequence ID" value="XM_038920599.1"/>
</dbReference>
<dbReference type="AlphaFoldDB" id="A0A875RYG8"/>
<dbReference type="GeneID" id="62193667"/>
<evidence type="ECO:0000259" key="2">
    <source>
        <dbReference type="Pfam" id="PF01979"/>
    </source>
</evidence>